<evidence type="ECO:0000313" key="1">
    <source>
        <dbReference type="EMBL" id="PKU65282.1"/>
    </source>
</evidence>
<organism evidence="1 2">
    <name type="scientific">Dendrobium catenatum</name>
    <dbReference type="NCBI Taxonomy" id="906689"/>
    <lineage>
        <taxon>Eukaryota</taxon>
        <taxon>Viridiplantae</taxon>
        <taxon>Streptophyta</taxon>
        <taxon>Embryophyta</taxon>
        <taxon>Tracheophyta</taxon>
        <taxon>Spermatophyta</taxon>
        <taxon>Magnoliopsida</taxon>
        <taxon>Liliopsida</taxon>
        <taxon>Asparagales</taxon>
        <taxon>Orchidaceae</taxon>
        <taxon>Epidendroideae</taxon>
        <taxon>Malaxideae</taxon>
        <taxon>Dendrobiinae</taxon>
        <taxon>Dendrobium</taxon>
    </lineage>
</organism>
<protein>
    <submittedName>
        <fullName evidence="1">Uncharacterized protein</fullName>
    </submittedName>
</protein>
<evidence type="ECO:0000313" key="2">
    <source>
        <dbReference type="Proteomes" id="UP000233837"/>
    </source>
</evidence>
<keyword evidence="2" id="KW-1185">Reference proteome</keyword>
<reference evidence="1 2" key="1">
    <citation type="journal article" date="2016" name="Sci. Rep.">
        <title>The Dendrobium catenatum Lindl. genome sequence provides insights into polysaccharide synthase, floral development and adaptive evolution.</title>
        <authorList>
            <person name="Zhang G.Q."/>
            <person name="Xu Q."/>
            <person name="Bian C."/>
            <person name="Tsai W.C."/>
            <person name="Yeh C.M."/>
            <person name="Liu K.W."/>
            <person name="Yoshida K."/>
            <person name="Zhang L.S."/>
            <person name="Chang S.B."/>
            <person name="Chen F."/>
            <person name="Shi Y."/>
            <person name="Su Y.Y."/>
            <person name="Zhang Y.Q."/>
            <person name="Chen L.J."/>
            <person name="Yin Y."/>
            <person name="Lin M."/>
            <person name="Huang H."/>
            <person name="Deng H."/>
            <person name="Wang Z.W."/>
            <person name="Zhu S.L."/>
            <person name="Zhao X."/>
            <person name="Deng C."/>
            <person name="Niu S.C."/>
            <person name="Huang J."/>
            <person name="Wang M."/>
            <person name="Liu G.H."/>
            <person name="Yang H.J."/>
            <person name="Xiao X.J."/>
            <person name="Hsiao Y.Y."/>
            <person name="Wu W.L."/>
            <person name="Chen Y.Y."/>
            <person name="Mitsuda N."/>
            <person name="Ohme-Takagi M."/>
            <person name="Luo Y.B."/>
            <person name="Van de Peer Y."/>
            <person name="Liu Z.J."/>
        </authorList>
    </citation>
    <scope>NUCLEOTIDE SEQUENCE [LARGE SCALE GENOMIC DNA]</scope>
    <source>
        <tissue evidence="1">The whole plant</tissue>
    </source>
</reference>
<dbReference type="Proteomes" id="UP000233837">
    <property type="component" value="Unassembled WGS sequence"/>
</dbReference>
<proteinExistence type="predicted"/>
<dbReference type="EMBL" id="KZ503367">
    <property type="protein sequence ID" value="PKU65282.1"/>
    <property type="molecule type" value="Genomic_DNA"/>
</dbReference>
<accession>A0A2I0VPF9</accession>
<reference evidence="1 2" key="2">
    <citation type="journal article" date="2017" name="Nature">
        <title>The Apostasia genome and the evolution of orchids.</title>
        <authorList>
            <person name="Zhang G.Q."/>
            <person name="Liu K.W."/>
            <person name="Li Z."/>
            <person name="Lohaus R."/>
            <person name="Hsiao Y.Y."/>
            <person name="Niu S.C."/>
            <person name="Wang J.Y."/>
            <person name="Lin Y.C."/>
            <person name="Xu Q."/>
            <person name="Chen L.J."/>
            <person name="Yoshida K."/>
            <person name="Fujiwara S."/>
            <person name="Wang Z.W."/>
            <person name="Zhang Y.Q."/>
            <person name="Mitsuda N."/>
            <person name="Wang M."/>
            <person name="Liu G.H."/>
            <person name="Pecoraro L."/>
            <person name="Huang H.X."/>
            <person name="Xiao X.J."/>
            <person name="Lin M."/>
            <person name="Wu X.Y."/>
            <person name="Wu W.L."/>
            <person name="Chen Y.Y."/>
            <person name="Chang S.B."/>
            <person name="Sakamoto S."/>
            <person name="Ohme-Takagi M."/>
            <person name="Yagi M."/>
            <person name="Zeng S.J."/>
            <person name="Shen C.Y."/>
            <person name="Yeh C.M."/>
            <person name="Luo Y.B."/>
            <person name="Tsai W.C."/>
            <person name="Van de Peer Y."/>
            <person name="Liu Z.J."/>
        </authorList>
    </citation>
    <scope>NUCLEOTIDE SEQUENCE [LARGE SCALE GENOMIC DNA]</scope>
    <source>
        <tissue evidence="1">The whole plant</tissue>
    </source>
</reference>
<name>A0A2I0VPF9_9ASPA</name>
<dbReference type="AlphaFoldDB" id="A0A2I0VPF9"/>
<gene>
    <name evidence="1" type="ORF">MA16_Dca022929</name>
</gene>
<sequence>MFNHCNLLLTQIDIYIGFLFGPPTDARLLPIHRLTPHFCPTTDCYRTYSRPSIIGGIPPYN</sequence>